<protein>
    <submittedName>
        <fullName evidence="2">Uncharacterized protein</fullName>
    </submittedName>
</protein>
<dbReference type="HOGENOM" id="CLU_2072549_0_0_1"/>
<evidence type="ECO:0000313" key="3">
    <source>
        <dbReference type="Proteomes" id="UP000054549"/>
    </source>
</evidence>
<reference evidence="2 3" key="1">
    <citation type="submission" date="2014-04" db="EMBL/GenBank/DDBJ databases">
        <title>Evolutionary Origins and Diversification of the Mycorrhizal Mutualists.</title>
        <authorList>
            <consortium name="DOE Joint Genome Institute"/>
            <consortium name="Mycorrhizal Genomics Consortium"/>
            <person name="Kohler A."/>
            <person name="Kuo A."/>
            <person name="Nagy L.G."/>
            <person name="Floudas D."/>
            <person name="Copeland A."/>
            <person name="Barry K.W."/>
            <person name="Cichocki N."/>
            <person name="Veneault-Fourrey C."/>
            <person name="LaButti K."/>
            <person name="Lindquist E.A."/>
            <person name="Lipzen A."/>
            <person name="Lundell T."/>
            <person name="Morin E."/>
            <person name="Murat C."/>
            <person name="Riley R."/>
            <person name="Ohm R."/>
            <person name="Sun H."/>
            <person name="Tunlid A."/>
            <person name="Henrissat B."/>
            <person name="Grigoriev I.V."/>
            <person name="Hibbett D.S."/>
            <person name="Martin F."/>
        </authorList>
    </citation>
    <scope>NUCLEOTIDE SEQUENCE [LARGE SCALE GENOMIC DNA]</scope>
    <source>
        <strain evidence="2 3">Koide BX008</strain>
    </source>
</reference>
<evidence type="ECO:0000256" key="1">
    <source>
        <dbReference type="SAM" id="MobiDB-lite"/>
    </source>
</evidence>
<sequence>MAKKTFDLPGSGISEFQMFQSQMEGRRIRPEKSLTGNVGLHGYFTLPNTLPYFHRVPPLGFGLSLGMTECITTIMILETQSRTDSLPSPSSIGITEPPHRLVERRSNPSDRVFTEQRD</sequence>
<organism evidence="2 3">
    <name type="scientific">Amanita muscaria (strain Koide BX008)</name>
    <dbReference type="NCBI Taxonomy" id="946122"/>
    <lineage>
        <taxon>Eukaryota</taxon>
        <taxon>Fungi</taxon>
        <taxon>Dikarya</taxon>
        <taxon>Basidiomycota</taxon>
        <taxon>Agaricomycotina</taxon>
        <taxon>Agaricomycetes</taxon>
        <taxon>Agaricomycetidae</taxon>
        <taxon>Agaricales</taxon>
        <taxon>Pluteineae</taxon>
        <taxon>Amanitaceae</taxon>
        <taxon>Amanita</taxon>
    </lineage>
</organism>
<feature type="compositionally biased region" description="Polar residues" evidence="1">
    <location>
        <begin position="81"/>
        <end position="93"/>
    </location>
</feature>
<feature type="region of interest" description="Disordered" evidence="1">
    <location>
        <begin position="81"/>
        <end position="118"/>
    </location>
</feature>
<keyword evidence="3" id="KW-1185">Reference proteome</keyword>
<name>A0A0C2RXT0_AMAMK</name>
<dbReference type="Proteomes" id="UP000054549">
    <property type="component" value="Unassembled WGS sequence"/>
</dbReference>
<proteinExistence type="predicted"/>
<gene>
    <name evidence="2" type="ORF">M378DRAFT_18233</name>
</gene>
<dbReference type="AlphaFoldDB" id="A0A0C2RXT0"/>
<feature type="compositionally biased region" description="Basic and acidic residues" evidence="1">
    <location>
        <begin position="97"/>
        <end position="118"/>
    </location>
</feature>
<evidence type="ECO:0000313" key="2">
    <source>
        <dbReference type="EMBL" id="KIL55115.1"/>
    </source>
</evidence>
<dbReference type="EMBL" id="KN818565">
    <property type="protein sequence ID" value="KIL55115.1"/>
    <property type="molecule type" value="Genomic_DNA"/>
</dbReference>
<accession>A0A0C2RXT0</accession>
<dbReference type="InParanoid" id="A0A0C2RXT0"/>